<keyword evidence="7" id="KW-0464">Manganese</keyword>
<organism evidence="11 13">
    <name type="scientific">Sutcliffiella horikoshii</name>
    <dbReference type="NCBI Taxonomy" id="79883"/>
    <lineage>
        <taxon>Bacteria</taxon>
        <taxon>Bacillati</taxon>
        <taxon>Bacillota</taxon>
        <taxon>Bacilli</taxon>
        <taxon>Bacillales</taxon>
        <taxon>Bacillaceae</taxon>
        <taxon>Sutcliffiella</taxon>
    </lineage>
</organism>
<evidence type="ECO:0000313" key="10">
    <source>
        <dbReference type="EMBL" id="ART76573.1"/>
    </source>
</evidence>
<dbReference type="NCBIfam" id="TIGR00195">
    <property type="entry name" value="exoDNase_III"/>
    <property type="match status" value="1"/>
</dbReference>
<dbReference type="PANTHER" id="PTHR22748:SF6">
    <property type="entry name" value="DNA-(APURINIC OR APYRIMIDINIC SITE) ENDONUCLEASE"/>
    <property type="match status" value="1"/>
</dbReference>
<dbReference type="KEGG" id="bhk:B4U37_11210"/>
<feature type="binding site" evidence="7">
    <location>
        <position position="7"/>
    </location>
    <ligand>
        <name>Mg(2+)</name>
        <dbReference type="ChEBI" id="CHEBI:18420"/>
        <label>1</label>
    </ligand>
</feature>
<dbReference type="GO" id="GO:0008311">
    <property type="term" value="F:double-stranded DNA 3'-5' DNA exonuclease activity"/>
    <property type="evidence" value="ECO:0007669"/>
    <property type="project" value="UniProtKB-EC"/>
</dbReference>
<protein>
    <submittedName>
        <fullName evidence="11">Exodeoxyribonuclease III</fullName>
        <ecNumber evidence="11">3.1.11.2</ecNumber>
    </submittedName>
</protein>
<dbReference type="InterPro" id="IPR020848">
    <property type="entry name" value="AP_endonuclease_F1_CS"/>
</dbReference>
<evidence type="ECO:0000256" key="2">
    <source>
        <dbReference type="ARBA" id="ARBA00007092"/>
    </source>
</evidence>
<comment type="cofactor">
    <cofactor evidence="1">
        <name>Mn(2+)</name>
        <dbReference type="ChEBI" id="CHEBI:29035"/>
    </cofactor>
</comment>
<evidence type="ECO:0000256" key="1">
    <source>
        <dbReference type="ARBA" id="ARBA00001936"/>
    </source>
</evidence>
<feature type="domain" description="Endonuclease/exonuclease/phosphatase" evidence="9">
    <location>
        <begin position="4"/>
        <end position="245"/>
    </location>
</feature>
<dbReference type="SUPFAM" id="SSF56219">
    <property type="entry name" value="DNase I-like"/>
    <property type="match status" value="1"/>
</dbReference>
<dbReference type="GO" id="GO:0008081">
    <property type="term" value="F:phosphoric diester hydrolase activity"/>
    <property type="evidence" value="ECO:0007669"/>
    <property type="project" value="TreeGrafter"/>
</dbReference>
<dbReference type="Pfam" id="PF03372">
    <property type="entry name" value="Exo_endo_phos"/>
    <property type="match status" value="1"/>
</dbReference>
<accession>A0A1Y0CMP6</accession>
<feature type="site" description="Important for catalytic activity" evidence="8">
    <location>
        <position position="219"/>
    </location>
</feature>
<reference evidence="11 13" key="2">
    <citation type="submission" date="2019-08" db="EMBL/GenBank/DDBJ databases">
        <title>Bacillus genomes from the desert of Cuatro Cienegas, Coahuila.</title>
        <authorList>
            <person name="Olmedo-Alvarez G."/>
        </authorList>
    </citation>
    <scope>NUCLEOTIDE SEQUENCE [LARGE SCALE GENOMIC DNA]</scope>
    <source>
        <strain evidence="11 13">CH88_3T</strain>
    </source>
</reference>
<dbReference type="Proteomes" id="UP000195573">
    <property type="component" value="Chromosome"/>
</dbReference>
<feature type="site" description="Transition state stabilizer" evidence="8">
    <location>
        <position position="149"/>
    </location>
</feature>
<feature type="site" description="Interaction with DNA substrate" evidence="8">
    <location>
        <position position="245"/>
    </location>
</feature>
<evidence type="ECO:0000256" key="6">
    <source>
        <dbReference type="PIRSR" id="PIRSR604808-1"/>
    </source>
</evidence>
<dbReference type="EMBL" id="CP020880">
    <property type="protein sequence ID" value="ART76573.1"/>
    <property type="molecule type" value="Genomic_DNA"/>
</dbReference>
<sequence length="254" mass="29840">MKLVSWNVNGIRACVKKGFMDYFNEMNADIFCIQETKLQEGQIELETPGYYQYWNYAIKKGYSGTAVFTKMKPLQVLYGLNEEKAEECEPEGRILTLEYENFFLVNVYTPNSQRDLARLPFRLDWEDRFLAYIKMLDQKKSVIVCGDLNVAHAEIDLKNPKSNRNNSGFTEEERGKMTRLLGEGFTDSFRHFYPETTDKYTWWSYMNKVRERNIGWRIDYFIVSNLLRDSLKGAEIHSHIMGSDHCPVVLILNK</sequence>
<dbReference type="InterPro" id="IPR005135">
    <property type="entry name" value="Endo/exonuclease/phosphatase"/>
</dbReference>
<evidence type="ECO:0000256" key="3">
    <source>
        <dbReference type="ARBA" id="ARBA00022723"/>
    </source>
</evidence>
<dbReference type="InterPro" id="IPR004808">
    <property type="entry name" value="AP_endonuc_1"/>
</dbReference>
<proteinExistence type="inferred from homology"/>
<dbReference type="EMBL" id="VTEU01000006">
    <property type="protein sequence ID" value="TYS57843.1"/>
    <property type="molecule type" value="Genomic_DNA"/>
</dbReference>
<evidence type="ECO:0000256" key="8">
    <source>
        <dbReference type="PIRSR" id="PIRSR604808-3"/>
    </source>
</evidence>
<feature type="binding site" evidence="7">
    <location>
        <position position="149"/>
    </location>
    <ligand>
        <name>Mg(2+)</name>
        <dbReference type="ChEBI" id="CHEBI:18420"/>
        <label>1</label>
    </ligand>
</feature>
<feature type="active site" description="Proton acceptor" evidence="6">
    <location>
        <position position="245"/>
    </location>
</feature>
<dbReference type="PROSITE" id="PS00726">
    <property type="entry name" value="AP_NUCLEASE_F1_1"/>
    <property type="match status" value="1"/>
</dbReference>
<dbReference type="Proteomes" id="UP000323393">
    <property type="component" value="Unassembled WGS sequence"/>
</dbReference>
<dbReference type="PROSITE" id="PS51435">
    <property type="entry name" value="AP_NUCLEASE_F1_4"/>
    <property type="match status" value="1"/>
</dbReference>
<evidence type="ECO:0000256" key="7">
    <source>
        <dbReference type="PIRSR" id="PIRSR604808-2"/>
    </source>
</evidence>
<dbReference type="EC" id="3.1.11.2" evidence="11"/>
<evidence type="ECO:0000313" key="12">
    <source>
        <dbReference type="Proteomes" id="UP000195573"/>
    </source>
</evidence>
<gene>
    <name evidence="11" type="primary">xth</name>
    <name evidence="10" type="ORF">B4U37_11210</name>
    <name evidence="11" type="ORF">FZC74_15590</name>
</gene>
<keyword evidence="5 7" id="KW-0460">Magnesium</keyword>
<name>A0A1Y0CMP6_9BACI</name>
<evidence type="ECO:0000256" key="5">
    <source>
        <dbReference type="ARBA" id="ARBA00022842"/>
    </source>
</evidence>
<keyword evidence="4 11" id="KW-0378">Hydrolase</keyword>
<evidence type="ECO:0000313" key="11">
    <source>
        <dbReference type="EMBL" id="TYS57843.1"/>
    </source>
</evidence>
<feature type="binding site" evidence="7">
    <location>
        <position position="244"/>
    </location>
    <ligand>
        <name>Mg(2+)</name>
        <dbReference type="ChEBI" id="CHEBI:18420"/>
        <label>1</label>
    </ligand>
</feature>
<dbReference type="RefSeq" id="WP_088018289.1">
    <property type="nucleotide sequence ID" value="NZ_CP020880.1"/>
</dbReference>
<feature type="binding site" evidence="7">
    <location>
        <position position="245"/>
    </location>
    <ligand>
        <name>Mg(2+)</name>
        <dbReference type="ChEBI" id="CHEBI:18420"/>
        <label>1</label>
    </ligand>
</feature>
<dbReference type="GeneID" id="96738988"/>
<dbReference type="Gene3D" id="3.60.10.10">
    <property type="entry name" value="Endonuclease/exonuclease/phosphatase"/>
    <property type="match status" value="1"/>
</dbReference>
<dbReference type="PROSITE" id="PS00727">
    <property type="entry name" value="AP_NUCLEASE_F1_2"/>
    <property type="match status" value="1"/>
</dbReference>
<dbReference type="InterPro" id="IPR020847">
    <property type="entry name" value="AP_endonuclease_F1_BS"/>
</dbReference>
<keyword evidence="3 7" id="KW-0479">Metal-binding</keyword>
<evidence type="ECO:0000256" key="4">
    <source>
        <dbReference type="ARBA" id="ARBA00022801"/>
    </source>
</evidence>
<feature type="binding site" evidence="7">
    <location>
        <position position="35"/>
    </location>
    <ligand>
        <name>Mg(2+)</name>
        <dbReference type="ChEBI" id="CHEBI:18420"/>
        <label>1</label>
    </ligand>
</feature>
<feature type="active site" evidence="6">
    <location>
        <position position="108"/>
    </location>
</feature>
<comment type="cofactor">
    <cofactor evidence="7">
        <name>Mg(2+)</name>
        <dbReference type="ChEBI" id="CHEBI:18420"/>
    </cofactor>
    <cofactor evidence="7">
        <name>Mn(2+)</name>
        <dbReference type="ChEBI" id="CHEBI:29035"/>
    </cofactor>
    <text evidence="7">Probably binds two magnesium or manganese ions per subunit.</text>
</comment>
<dbReference type="GO" id="GO:0046872">
    <property type="term" value="F:metal ion binding"/>
    <property type="evidence" value="ECO:0007669"/>
    <property type="project" value="UniProtKB-KW"/>
</dbReference>
<feature type="binding site" evidence="7">
    <location>
        <position position="147"/>
    </location>
    <ligand>
        <name>Mg(2+)</name>
        <dbReference type="ChEBI" id="CHEBI:18420"/>
        <label>1</label>
    </ligand>
</feature>
<dbReference type="GO" id="GO:0003906">
    <property type="term" value="F:DNA-(apurinic or apyrimidinic site) endonuclease activity"/>
    <property type="evidence" value="ECO:0007669"/>
    <property type="project" value="TreeGrafter"/>
</dbReference>
<evidence type="ECO:0000259" key="9">
    <source>
        <dbReference type="Pfam" id="PF03372"/>
    </source>
</evidence>
<feature type="active site" description="Proton donor/acceptor" evidence="6">
    <location>
        <position position="147"/>
    </location>
</feature>
<reference evidence="10 12" key="1">
    <citation type="submission" date="2017-04" db="EMBL/GenBank/DDBJ databases">
        <title>Complete Genome Sequence of the Bacillus horikoshii 20a strain from Cuatro Cienegas, Coahuila, Mexico.</title>
        <authorList>
            <person name="Zarza E."/>
            <person name="Alcaraz L.D."/>
            <person name="Aguilar-Salinas B."/>
            <person name="Islas A."/>
            <person name="Olmedo-Alvarez G."/>
        </authorList>
    </citation>
    <scope>NUCLEOTIDE SEQUENCE [LARGE SCALE GENOMIC DNA]</scope>
    <source>
        <strain evidence="10 12">20a</strain>
    </source>
</reference>
<dbReference type="GO" id="GO:0003677">
    <property type="term" value="F:DNA binding"/>
    <property type="evidence" value="ECO:0007669"/>
    <property type="project" value="InterPro"/>
</dbReference>
<dbReference type="InterPro" id="IPR036691">
    <property type="entry name" value="Endo/exonu/phosph_ase_sf"/>
</dbReference>
<dbReference type="CDD" id="cd09087">
    <property type="entry name" value="Ape1-like_AP-endo"/>
    <property type="match status" value="1"/>
</dbReference>
<evidence type="ECO:0000313" key="13">
    <source>
        <dbReference type="Proteomes" id="UP000323393"/>
    </source>
</evidence>
<dbReference type="NCBIfam" id="TIGR00633">
    <property type="entry name" value="xth"/>
    <property type="match status" value="1"/>
</dbReference>
<comment type="similarity">
    <text evidence="2">Belongs to the DNA repair enzymes AP/ExoA family.</text>
</comment>
<keyword evidence="12" id="KW-1185">Reference proteome</keyword>
<dbReference type="GO" id="GO:0006284">
    <property type="term" value="P:base-excision repair"/>
    <property type="evidence" value="ECO:0007669"/>
    <property type="project" value="TreeGrafter"/>
</dbReference>
<dbReference type="AlphaFoldDB" id="A0A1Y0CMP6"/>
<dbReference type="PANTHER" id="PTHR22748">
    <property type="entry name" value="AP ENDONUCLEASE"/>
    <property type="match status" value="1"/>
</dbReference>